<evidence type="ECO:0000313" key="1">
    <source>
        <dbReference type="EMBL" id="UYQ72345.1"/>
    </source>
</evidence>
<gene>
    <name evidence="1" type="ORF">OF122_00715</name>
</gene>
<keyword evidence="2" id="KW-1185">Reference proteome</keyword>
<evidence type="ECO:0000313" key="2">
    <source>
        <dbReference type="Proteomes" id="UP001163882"/>
    </source>
</evidence>
<organism evidence="1 2">
    <name type="scientific">Pelagibacterium flavum</name>
    <dbReference type="NCBI Taxonomy" id="2984530"/>
    <lineage>
        <taxon>Bacteria</taxon>
        <taxon>Pseudomonadati</taxon>
        <taxon>Pseudomonadota</taxon>
        <taxon>Alphaproteobacteria</taxon>
        <taxon>Hyphomicrobiales</taxon>
        <taxon>Devosiaceae</taxon>
        <taxon>Pelagibacterium</taxon>
    </lineage>
</organism>
<dbReference type="Proteomes" id="UP001163882">
    <property type="component" value="Chromosome"/>
</dbReference>
<dbReference type="RefSeq" id="WP_264225979.1">
    <property type="nucleotide sequence ID" value="NZ_CP107716.1"/>
</dbReference>
<name>A0ABY6IT09_9HYPH</name>
<reference evidence="1" key="1">
    <citation type="submission" date="2022-10" db="EMBL/GenBank/DDBJ databases">
        <title>YIM 151497 complete genome.</title>
        <authorList>
            <person name="Chen X."/>
        </authorList>
    </citation>
    <scope>NUCLEOTIDE SEQUENCE</scope>
    <source>
        <strain evidence="1">YIM 151497</strain>
    </source>
</reference>
<accession>A0ABY6IT09</accession>
<evidence type="ECO:0008006" key="3">
    <source>
        <dbReference type="Google" id="ProtNLM"/>
    </source>
</evidence>
<protein>
    <recommendedName>
        <fullName evidence="3">Integrase</fullName>
    </recommendedName>
</protein>
<sequence length="83" mass="9685">MKTKADGFDYKASAELYPGKRSTRYRTIRYRRFESTAKALRYLMEEMPPELLAGAILETEERRFGADQITALYKDEAYPLPRA</sequence>
<proteinExistence type="predicted"/>
<dbReference type="EMBL" id="CP107716">
    <property type="protein sequence ID" value="UYQ72345.1"/>
    <property type="molecule type" value="Genomic_DNA"/>
</dbReference>